<dbReference type="InterPro" id="IPR050173">
    <property type="entry name" value="ABC_transporter_C-like"/>
</dbReference>
<feature type="transmembrane region" description="Helical" evidence="8">
    <location>
        <begin position="29"/>
        <end position="49"/>
    </location>
</feature>
<dbReference type="GO" id="GO:0005524">
    <property type="term" value="F:ATP binding"/>
    <property type="evidence" value="ECO:0007669"/>
    <property type="project" value="UniProtKB-KW"/>
</dbReference>
<dbReference type="GO" id="GO:0016887">
    <property type="term" value="F:ATP hydrolysis activity"/>
    <property type="evidence" value="ECO:0007669"/>
    <property type="project" value="InterPro"/>
</dbReference>
<evidence type="ECO:0000259" key="10">
    <source>
        <dbReference type="PROSITE" id="PS50929"/>
    </source>
</evidence>
<dbReference type="PROSITE" id="PS50893">
    <property type="entry name" value="ABC_TRANSPORTER_2"/>
    <property type="match status" value="2"/>
</dbReference>
<keyword evidence="5" id="KW-0067">ATP-binding</keyword>
<dbReference type="AlphaFoldDB" id="A0A179FVF1"/>
<dbReference type="FunFam" id="3.40.50.300:FF:000630">
    <property type="entry name" value="ATP-binding cassette (ABC) transporter, putative"/>
    <property type="match status" value="1"/>
</dbReference>
<keyword evidence="4" id="KW-0547">Nucleotide-binding</keyword>
<organism evidence="11 12">
    <name type="scientific">Purpureocillium lilacinum</name>
    <name type="common">Paecilomyces lilacinus</name>
    <dbReference type="NCBI Taxonomy" id="33203"/>
    <lineage>
        <taxon>Eukaryota</taxon>
        <taxon>Fungi</taxon>
        <taxon>Dikarya</taxon>
        <taxon>Ascomycota</taxon>
        <taxon>Pezizomycotina</taxon>
        <taxon>Sordariomycetes</taxon>
        <taxon>Hypocreomycetidae</taxon>
        <taxon>Hypocreales</taxon>
        <taxon>Ophiocordycipitaceae</taxon>
        <taxon>Purpureocillium</taxon>
    </lineage>
</organism>
<feature type="domain" description="ABC transmembrane type-1" evidence="10">
    <location>
        <begin position="406"/>
        <end position="597"/>
    </location>
</feature>
<evidence type="ECO:0000256" key="8">
    <source>
        <dbReference type="SAM" id="Phobius"/>
    </source>
</evidence>
<dbReference type="CDD" id="cd03250">
    <property type="entry name" value="ABCC_MRP_domain1"/>
    <property type="match status" value="1"/>
</dbReference>
<dbReference type="PANTHER" id="PTHR24223">
    <property type="entry name" value="ATP-BINDING CASSETTE SUB-FAMILY C"/>
    <property type="match status" value="1"/>
</dbReference>
<dbReference type="PROSITE" id="PS50929">
    <property type="entry name" value="ABC_TM1F"/>
    <property type="match status" value="2"/>
</dbReference>
<dbReference type="SMART" id="SM00382">
    <property type="entry name" value="AAA"/>
    <property type="match status" value="2"/>
</dbReference>
<feature type="domain" description="ABC transmembrane type-1" evidence="10">
    <location>
        <begin position="13"/>
        <end position="176"/>
    </location>
</feature>
<keyword evidence="6 8" id="KW-1133">Transmembrane helix</keyword>
<dbReference type="OMA" id="PQSACIY"/>
<dbReference type="Proteomes" id="UP000078340">
    <property type="component" value="Unassembled WGS sequence"/>
</dbReference>
<evidence type="ECO:0000256" key="5">
    <source>
        <dbReference type="ARBA" id="ARBA00022840"/>
    </source>
</evidence>
<name>A0A179FVF1_PURLI</name>
<dbReference type="GO" id="GO:0140359">
    <property type="term" value="F:ABC-type transporter activity"/>
    <property type="evidence" value="ECO:0007669"/>
    <property type="project" value="InterPro"/>
</dbReference>
<dbReference type="InterPro" id="IPR003439">
    <property type="entry name" value="ABC_transporter-like_ATP-bd"/>
</dbReference>
<keyword evidence="3 8" id="KW-0812">Transmembrane</keyword>
<dbReference type="Pfam" id="PF00005">
    <property type="entry name" value="ABC_tran"/>
    <property type="match status" value="2"/>
</dbReference>
<comment type="caution">
    <text evidence="11">The sequence shown here is derived from an EMBL/GenBank/DDBJ whole genome shotgun (WGS) entry which is preliminary data.</text>
</comment>
<feature type="domain" description="ABC transporter" evidence="9">
    <location>
        <begin position="221"/>
        <end position="449"/>
    </location>
</feature>
<dbReference type="InterPro" id="IPR036640">
    <property type="entry name" value="ABC1_TM_sf"/>
</dbReference>
<evidence type="ECO:0000259" key="9">
    <source>
        <dbReference type="PROSITE" id="PS50893"/>
    </source>
</evidence>
<evidence type="ECO:0000256" key="1">
    <source>
        <dbReference type="ARBA" id="ARBA00004370"/>
    </source>
</evidence>
<evidence type="ECO:0000256" key="2">
    <source>
        <dbReference type="ARBA" id="ARBA00022448"/>
    </source>
</evidence>
<reference evidence="11 12" key="1">
    <citation type="submission" date="2016-02" db="EMBL/GenBank/DDBJ databases">
        <title>Biosynthesis of antibiotic leucinostatins and their inhibition on Phytophthora in bio-control Purpureocillium lilacinum.</title>
        <authorList>
            <person name="Wang G."/>
            <person name="Liu Z."/>
            <person name="Lin R."/>
            <person name="Li E."/>
            <person name="Mao Z."/>
            <person name="Ling J."/>
            <person name="Yin W."/>
            <person name="Xie B."/>
        </authorList>
    </citation>
    <scope>NUCLEOTIDE SEQUENCE [LARGE SCALE GENOMIC DNA]</scope>
    <source>
        <strain evidence="11">PLFJ-1</strain>
    </source>
</reference>
<feature type="transmembrane region" description="Helical" evidence="8">
    <location>
        <begin position="55"/>
        <end position="71"/>
    </location>
</feature>
<accession>A0A179FVF1</accession>
<keyword evidence="7 8" id="KW-0472">Membrane</keyword>
<dbReference type="Gene3D" id="1.20.1560.10">
    <property type="entry name" value="ABC transporter type 1, transmembrane domain"/>
    <property type="match status" value="1"/>
</dbReference>
<dbReference type="Pfam" id="PF00664">
    <property type="entry name" value="ABC_membrane"/>
    <property type="match status" value="1"/>
</dbReference>
<dbReference type="CDD" id="cd03244">
    <property type="entry name" value="ABCC_MRP_domain2"/>
    <property type="match status" value="1"/>
</dbReference>
<dbReference type="SUPFAM" id="SSF52540">
    <property type="entry name" value="P-loop containing nucleoside triphosphate hydrolases"/>
    <property type="match status" value="2"/>
</dbReference>
<gene>
    <name evidence="11" type="ORF">VFPFJ_11094</name>
</gene>
<dbReference type="InterPro" id="IPR027417">
    <property type="entry name" value="P-loop_NTPase"/>
</dbReference>
<dbReference type="GO" id="GO:0016020">
    <property type="term" value="C:membrane"/>
    <property type="evidence" value="ECO:0007669"/>
    <property type="project" value="UniProtKB-SubCell"/>
</dbReference>
<evidence type="ECO:0000313" key="12">
    <source>
        <dbReference type="Proteomes" id="UP000078340"/>
    </source>
</evidence>
<evidence type="ECO:0000256" key="3">
    <source>
        <dbReference type="ARBA" id="ARBA00022692"/>
    </source>
</evidence>
<dbReference type="InterPro" id="IPR003593">
    <property type="entry name" value="AAA+_ATPase"/>
</dbReference>
<keyword evidence="2" id="KW-0813">Transport</keyword>
<proteinExistence type="predicted"/>
<dbReference type="SUPFAM" id="SSF90123">
    <property type="entry name" value="ABC transporter transmembrane region"/>
    <property type="match status" value="2"/>
</dbReference>
<comment type="subcellular location">
    <subcellularLocation>
        <location evidence="1">Membrane</location>
    </subcellularLocation>
</comment>
<dbReference type="Gene3D" id="3.40.50.300">
    <property type="entry name" value="P-loop containing nucleotide triphosphate hydrolases"/>
    <property type="match status" value="2"/>
</dbReference>
<evidence type="ECO:0000313" key="11">
    <source>
        <dbReference type="EMBL" id="OAQ69592.1"/>
    </source>
</evidence>
<feature type="transmembrane region" description="Helical" evidence="8">
    <location>
        <begin position="136"/>
        <end position="159"/>
    </location>
</feature>
<dbReference type="PROSITE" id="PS00211">
    <property type="entry name" value="ABC_TRANSPORTER_1"/>
    <property type="match status" value="1"/>
</dbReference>
<evidence type="ECO:0000256" key="4">
    <source>
        <dbReference type="ARBA" id="ARBA00022741"/>
    </source>
</evidence>
<dbReference type="InterPro" id="IPR017871">
    <property type="entry name" value="ABC_transporter-like_CS"/>
</dbReference>
<evidence type="ECO:0000256" key="7">
    <source>
        <dbReference type="ARBA" id="ARBA00023136"/>
    </source>
</evidence>
<evidence type="ECO:0000256" key="6">
    <source>
        <dbReference type="ARBA" id="ARBA00022989"/>
    </source>
</evidence>
<dbReference type="InterPro" id="IPR011527">
    <property type="entry name" value="ABC1_TM_dom"/>
</dbReference>
<dbReference type="PANTHER" id="PTHR24223:SF356">
    <property type="entry name" value="ATP-BINDING CASSETTE TRANSPORTER ABC4"/>
    <property type="match status" value="1"/>
</dbReference>
<feature type="domain" description="ABC transporter" evidence="9">
    <location>
        <begin position="635"/>
        <end position="876"/>
    </location>
</feature>
<dbReference type="EMBL" id="LSBI01000021">
    <property type="protein sequence ID" value="OAQ69592.1"/>
    <property type="molecule type" value="Genomic_DNA"/>
</dbReference>
<sequence>MDYSPLTSTVAESLISYDAEMVSHSTDMFYAFTASLTSTVLAMTILYHLLGWPSLFGIMVLAALTPMPAIISKRVSRLHREVMHATDARIAKISECLQGIRTLKYFAWEPMMFAKVDSIRLSEQQRIWKRNITSMFVPLVGDMMSLLSLTVVFTALLLVTNRPLRAPVAFTSLSIMETLRGQYVWLSKVVQCVAQARESAQRLDLFLESGTEKQRGAPGPPAFANATFRMPGSSGFKLSNITIYFEEKALNVVTGAMGSGKTMLLLSLLGETTRDSGQVTCPVDVAFVPQTAWLQSGSIRQNIVFYSHYEETRYNEVLHACDLVNDLTLLPDGDRTAVGEKGSNLSGGQKQRISLARAVYSTASTLLLDDVFSALDAQTTAKVYKRCFRSGILGDRTVILATQLRQIINRFGPDMQSLDAVLVDWLRMTLDNGLRFLLRVASVASIMPIFALPAALCCSLGFCAGELYSRTEISVKRLVAINFSPVLSLFGEAAAGVAVIRGHRGVDAIFRQRLADRLAAHMRASEAQFNCNRWVSVRSDFCAATIAGAAGAIAYLRGGSSGLVGLSLTNAIGLSQTILTLVRNMNELEVELSSFQRISEYTNIEQEEPEQPLHVAPFVPNVDNVPATWPTAGCVEFQNATIRYTAEGPMVLRGVTFVAKPGERVAIVGRTGSGKSTLGLSLLRVTQIVSGKVLIDGVDVREVSLARLRTSICFIAQDTQLFTGDIKANIDPFGNMGDDKAQAIVATCNIASSNDGGGASKVQSLSTRTPVIDGGSKFSSGQRQILGLARAFCRQSRVVILDEPTALVDRDTDLRMQELLRSQLASSTVITIAHRLRSIMDYDRIIVMGDGMVIEWVAVLPPSIEATLNLLASTNTRVEQEWVTVRSDSVRGSVLEHDSAYRGV</sequence>
<protein>
    <submittedName>
        <fullName evidence="11">ABC transporter</fullName>
    </submittedName>
</protein>